<accession>A0A2A2WU62</accession>
<protein>
    <submittedName>
        <fullName evidence="2">Sulfatase-modifying factor 1</fullName>
    </submittedName>
</protein>
<evidence type="ECO:0000313" key="2">
    <source>
        <dbReference type="EMBL" id="PAY24747.1"/>
    </source>
</evidence>
<keyword evidence="3" id="KW-1185">Reference proteome</keyword>
<reference evidence="3" key="1">
    <citation type="submission" date="2017-09" db="EMBL/GenBank/DDBJ databases">
        <authorList>
            <person name="Zhang Y."/>
            <person name="Huang X."/>
            <person name="Liu J."/>
            <person name="Lu L."/>
            <person name="Peng K."/>
        </authorList>
    </citation>
    <scope>NUCLEOTIDE SEQUENCE [LARGE SCALE GENOMIC DNA]</scope>
    <source>
        <strain evidence="3">S-XJ-1</strain>
    </source>
</reference>
<dbReference type="SUPFAM" id="SSF56436">
    <property type="entry name" value="C-type lectin-like"/>
    <property type="match status" value="1"/>
</dbReference>
<dbReference type="AlphaFoldDB" id="A0A2A2WU62"/>
<dbReference type="EMBL" id="NTGA01000004">
    <property type="protein sequence ID" value="PAY24747.1"/>
    <property type="molecule type" value="Genomic_DNA"/>
</dbReference>
<dbReference type="GO" id="GO:0120147">
    <property type="term" value="F:formylglycine-generating oxidase activity"/>
    <property type="evidence" value="ECO:0007669"/>
    <property type="project" value="TreeGrafter"/>
</dbReference>
<evidence type="ECO:0000259" key="1">
    <source>
        <dbReference type="Pfam" id="PF03781"/>
    </source>
</evidence>
<dbReference type="InterPro" id="IPR042095">
    <property type="entry name" value="SUMF_sf"/>
</dbReference>
<organism evidence="2 3">
    <name type="scientific">Dietzia natronolimnaea</name>
    <dbReference type="NCBI Taxonomy" id="161920"/>
    <lineage>
        <taxon>Bacteria</taxon>
        <taxon>Bacillati</taxon>
        <taxon>Actinomycetota</taxon>
        <taxon>Actinomycetes</taxon>
        <taxon>Mycobacteriales</taxon>
        <taxon>Dietziaceae</taxon>
        <taxon>Dietzia</taxon>
    </lineage>
</organism>
<comment type="caution">
    <text evidence="2">The sequence shown here is derived from an EMBL/GenBank/DDBJ whole genome shotgun (WGS) entry which is preliminary data.</text>
</comment>
<gene>
    <name evidence="2" type="ORF">CEY15_02725</name>
</gene>
<dbReference type="Proteomes" id="UP000218810">
    <property type="component" value="Unassembled WGS sequence"/>
</dbReference>
<dbReference type="InterPro" id="IPR016187">
    <property type="entry name" value="CTDL_fold"/>
</dbReference>
<dbReference type="PANTHER" id="PTHR23150">
    <property type="entry name" value="SULFATASE MODIFYING FACTOR 1, 2"/>
    <property type="match status" value="1"/>
</dbReference>
<dbReference type="Pfam" id="PF03781">
    <property type="entry name" value="FGE-sulfatase"/>
    <property type="match status" value="1"/>
</dbReference>
<dbReference type="InterPro" id="IPR051043">
    <property type="entry name" value="Sulfatase_Mod_Factor_Kinase"/>
</dbReference>
<evidence type="ECO:0000313" key="3">
    <source>
        <dbReference type="Proteomes" id="UP000218810"/>
    </source>
</evidence>
<sequence length="298" mass="32450">MVYLPGGEFVMGSDLAYPEERPAHARRVEGFHIDRSPVTNAQFAEFVRDTGYITTAETAPDPADYPGADPALVVAGSLLFGPPEHRVPLDDFRRWWNYVPGTSWRHPQSADAAAVDDHPVVHISHRDATAYAEWAGLVLPTEAEWEFAACGGRGETLYQWGDEFAPDGRVMANTWHGEFPWQNLDPHGHTRTSPVGSYPADDFGLVDMIGNVWEWTDSPATASHHDAATVPGPGPVTGPASCCSPGGATPGVHARKVIKGGSHLCAPNYCRRYRPAARQGEDVDSSTSHLGFRCIRRV</sequence>
<proteinExistence type="predicted"/>
<dbReference type="PANTHER" id="PTHR23150:SF19">
    <property type="entry name" value="FORMYLGLYCINE-GENERATING ENZYME"/>
    <property type="match status" value="1"/>
</dbReference>
<dbReference type="OrthoDB" id="9768004at2"/>
<feature type="domain" description="Sulfatase-modifying factor enzyme-like" evidence="1">
    <location>
        <begin position="1"/>
        <end position="296"/>
    </location>
</feature>
<name>A0A2A2WU62_9ACTN</name>
<dbReference type="Gene3D" id="3.90.1580.10">
    <property type="entry name" value="paralog of FGE (formylglycine-generating enzyme)"/>
    <property type="match status" value="1"/>
</dbReference>
<dbReference type="InterPro" id="IPR005532">
    <property type="entry name" value="SUMF_dom"/>
</dbReference>